<feature type="domain" description="Glycosyl hydrolase family 98 putative carbohydrate-binding module" evidence="2">
    <location>
        <begin position="56"/>
        <end position="204"/>
    </location>
</feature>
<feature type="signal peptide" evidence="1">
    <location>
        <begin position="1"/>
        <end position="22"/>
    </location>
</feature>
<dbReference type="AlphaFoldDB" id="A0A2K3UVI4"/>
<dbReference type="InterPro" id="IPR038637">
    <property type="entry name" value="NPCBM_sf"/>
</dbReference>
<proteinExistence type="predicted"/>
<dbReference type="Pfam" id="PF17164">
    <property type="entry name" value="DUF5122"/>
    <property type="match status" value="2"/>
</dbReference>
<dbReference type="InterPro" id="IPR013222">
    <property type="entry name" value="Glyco_hyd_98_carb-bd"/>
</dbReference>
<protein>
    <recommendedName>
        <fullName evidence="2">Glycosyl hydrolase family 98 putative carbohydrate-binding module domain-containing protein</fullName>
    </recommendedName>
</protein>
<evidence type="ECO:0000259" key="2">
    <source>
        <dbReference type="SMART" id="SM00776"/>
    </source>
</evidence>
<evidence type="ECO:0000313" key="3">
    <source>
        <dbReference type="EMBL" id="PNY80541.1"/>
    </source>
</evidence>
<name>A0A2K3UVI4_9DEIO</name>
<dbReference type="RefSeq" id="WP_103310354.1">
    <property type="nucleotide sequence ID" value="NZ_PPPD01000001.1"/>
</dbReference>
<dbReference type="Gene3D" id="2.80.10.50">
    <property type="match status" value="2"/>
</dbReference>
<organism evidence="3 4">
    <name type="scientific">Deinococcus koreensis</name>
    <dbReference type="NCBI Taxonomy" id="2054903"/>
    <lineage>
        <taxon>Bacteria</taxon>
        <taxon>Thermotogati</taxon>
        <taxon>Deinococcota</taxon>
        <taxon>Deinococci</taxon>
        <taxon>Deinococcales</taxon>
        <taxon>Deinococcaceae</taxon>
        <taxon>Deinococcus</taxon>
    </lineage>
</organism>
<dbReference type="PROSITE" id="PS51257">
    <property type="entry name" value="PROKAR_LIPOPROTEIN"/>
    <property type="match status" value="1"/>
</dbReference>
<sequence length="578" mass="59933">MSRSPHKVVIGLLVSLSLYSCSQSPTPASENPYANGADYPWTYTRPDTQLTSQALTPGENTLFYEPILSATNGWGPLEIDRSNGEQGPNDGRVITLNGMVYKKGLGVHAGSDVRYSLKGTGASCVRFTADIGVDDEVGSRGSVVFQVYLDGVKAYDSGTMTGSSATKRPSLDITGKQELRLIVTDAGNGKDFDHADWANPRITCVASTTGPSGTFDPGFGVAGRVAVSGVDSVVEPGDSVVVLGSDFSLKRLSTGGAVVGSGSANLAGTLSAYGVARQPDGKLVVVGQQNNAPVVVRFKTDLTLDATLGVGGVVRPVFAGTESAELRDVVVQQSGNIVLIGSASRSYLNPVGTVYSSRDFMVARLVPEGTLDATFGTAGVTFVDGTAFNSTYKIRPNDQFYAAALSPDGRIVGVGESNEFYSAAAVVRFTRDGQLDLTFLGSGGFNQYSYSTFNAVAVASDGGMYIGGSVGRGNTTSYIERRAPNGAPTATAEFRSGEAYDSNSVSSLALQTDGKVVVGAGSPSGGVLARFTPTLSQDLSFGTSGTGFVFPPKGAGDVKVDSKNRIVVTGSETIRLLP</sequence>
<dbReference type="InterPro" id="IPR008979">
    <property type="entry name" value="Galactose-bd-like_sf"/>
</dbReference>
<dbReference type="InterPro" id="IPR013431">
    <property type="entry name" value="Delta_60_rpt"/>
</dbReference>
<reference evidence="3 4" key="1">
    <citation type="submission" date="2018-01" db="EMBL/GenBank/DDBJ databases">
        <title>Deinococcus koreensis sp. nov., a radiation-resistant bacterium isolated from river water.</title>
        <authorList>
            <person name="Choi A."/>
        </authorList>
    </citation>
    <scope>NUCLEOTIDE SEQUENCE [LARGE SCALE GENOMIC DNA]</scope>
    <source>
        <strain evidence="3 4">SJW1-2</strain>
    </source>
</reference>
<dbReference type="Proteomes" id="UP000236379">
    <property type="component" value="Unassembled WGS sequence"/>
</dbReference>
<keyword evidence="4" id="KW-1185">Reference proteome</keyword>
<dbReference type="EMBL" id="PPPD01000001">
    <property type="protein sequence ID" value="PNY80541.1"/>
    <property type="molecule type" value="Genomic_DNA"/>
</dbReference>
<dbReference type="Gene3D" id="2.60.120.1060">
    <property type="entry name" value="NPCBM/NEW2 domain"/>
    <property type="match status" value="1"/>
</dbReference>
<evidence type="ECO:0000256" key="1">
    <source>
        <dbReference type="SAM" id="SignalP"/>
    </source>
</evidence>
<comment type="caution">
    <text evidence="3">The sequence shown here is derived from an EMBL/GenBank/DDBJ whole genome shotgun (WGS) entry which is preliminary data.</text>
</comment>
<gene>
    <name evidence="3" type="ORF">CVO96_03440</name>
</gene>
<keyword evidence="1" id="KW-0732">Signal</keyword>
<dbReference type="SMART" id="SM00776">
    <property type="entry name" value="NPCBM"/>
    <property type="match status" value="1"/>
</dbReference>
<feature type="chain" id="PRO_5014376114" description="Glycosyl hydrolase family 98 putative carbohydrate-binding module domain-containing protein" evidence="1">
    <location>
        <begin position="23"/>
        <end position="578"/>
    </location>
</feature>
<dbReference type="NCBIfam" id="TIGR02608">
    <property type="entry name" value="delta_60_rpt"/>
    <property type="match status" value="4"/>
</dbReference>
<dbReference type="Pfam" id="PF08305">
    <property type="entry name" value="NPCBM"/>
    <property type="match status" value="1"/>
</dbReference>
<dbReference type="SUPFAM" id="SSF69322">
    <property type="entry name" value="Tricorn protease domain 2"/>
    <property type="match status" value="1"/>
</dbReference>
<dbReference type="SUPFAM" id="SSF49785">
    <property type="entry name" value="Galactose-binding domain-like"/>
    <property type="match status" value="1"/>
</dbReference>
<evidence type="ECO:0000313" key="4">
    <source>
        <dbReference type="Proteomes" id="UP000236379"/>
    </source>
</evidence>
<accession>A0A2K3UVI4</accession>
<dbReference type="OrthoDB" id="51998at2"/>